<sequence>MGNRHSNSLKRREIQELLKRTHFDELELQQLRQHYNVCHPTRPELSFISQTISESIRRDGVIDRQEFQQALGLKDNLFADRIFQLFDENGDGIISVDEFICGLSVFSKKGTLEEKLRFSFNVYDVDQDGFIDRRELFEILRACLSEDQMGLTPDQARVMVDATFREADVNRDGRISFEEYKGLIMRNPALLKNMTLEAVDSFVS</sequence>
<dbReference type="InterPro" id="IPR018247">
    <property type="entry name" value="EF_Hand_1_Ca_BS"/>
</dbReference>
<dbReference type="PANTHER" id="PTHR23056:SF110">
    <property type="entry name" value="CALMODULIN"/>
    <property type="match status" value="1"/>
</dbReference>
<dbReference type="Pfam" id="PF13499">
    <property type="entry name" value="EF-hand_7"/>
    <property type="match status" value="1"/>
</dbReference>
<feature type="domain" description="EF-hand" evidence="3">
    <location>
        <begin position="155"/>
        <end position="190"/>
    </location>
</feature>
<dbReference type="PANTHER" id="PTHR23056">
    <property type="entry name" value="CALCINEURIN B"/>
    <property type="match status" value="1"/>
</dbReference>
<reference evidence="4" key="1">
    <citation type="journal article" date="2022" name="bioRxiv">
        <title>Genomics of Preaxostyla Flagellates Illuminates Evolutionary Transitions and the Path Towards Mitochondrial Loss.</title>
        <authorList>
            <person name="Novak L.V.F."/>
            <person name="Treitli S.C."/>
            <person name="Pyrih J."/>
            <person name="Halakuc P."/>
            <person name="Pipaliya S.V."/>
            <person name="Vacek V."/>
            <person name="Brzon O."/>
            <person name="Soukal P."/>
            <person name="Eme L."/>
            <person name="Dacks J.B."/>
            <person name="Karnkowska A."/>
            <person name="Elias M."/>
            <person name="Hampl V."/>
        </authorList>
    </citation>
    <scope>NUCLEOTIDE SEQUENCE</scope>
    <source>
        <strain evidence="4">RCP-MX</strain>
    </source>
</reference>
<organism evidence="4 5">
    <name type="scientific">Paratrimastix pyriformis</name>
    <dbReference type="NCBI Taxonomy" id="342808"/>
    <lineage>
        <taxon>Eukaryota</taxon>
        <taxon>Metamonada</taxon>
        <taxon>Preaxostyla</taxon>
        <taxon>Paratrimastigidae</taxon>
        <taxon>Paratrimastix</taxon>
    </lineage>
</organism>
<dbReference type="Gene3D" id="1.10.238.10">
    <property type="entry name" value="EF-hand"/>
    <property type="match status" value="1"/>
</dbReference>
<evidence type="ECO:0000256" key="2">
    <source>
        <dbReference type="ARBA" id="ARBA00022837"/>
    </source>
</evidence>
<accession>A0ABQ8UUQ7</accession>
<comment type="caution">
    <text evidence="4">The sequence shown here is derived from an EMBL/GenBank/DDBJ whole genome shotgun (WGS) entry which is preliminary data.</text>
</comment>
<dbReference type="Proteomes" id="UP001141327">
    <property type="component" value="Unassembled WGS sequence"/>
</dbReference>
<evidence type="ECO:0000256" key="1">
    <source>
        <dbReference type="ARBA" id="ARBA00022737"/>
    </source>
</evidence>
<evidence type="ECO:0000259" key="3">
    <source>
        <dbReference type="PROSITE" id="PS50222"/>
    </source>
</evidence>
<dbReference type="SMART" id="SM00054">
    <property type="entry name" value="EFh"/>
    <property type="match status" value="3"/>
</dbReference>
<protein>
    <submittedName>
        <fullName evidence="4">Calcineurin B</fullName>
    </submittedName>
</protein>
<feature type="domain" description="EF-hand" evidence="3">
    <location>
        <begin position="111"/>
        <end position="146"/>
    </location>
</feature>
<evidence type="ECO:0000313" key="4">
    <source>
        <dbReference type="EMBL" id="KAJ4462171.1"/>
    </source>
</evidence>
<dbReference type="InterPro" id="IPR011992">
    <property type="entry name" value="EF-hand-dom_pair"/>
</dbReference>
<dbReference type="Pfam" id="PF13833">
    <property type="entry name" value="EF-hand_8"/>
    <property type="match status" value="1"/>
</dbReference>
<keyword evidence="1" id="KW-0677">Repeat</keyword>
<dbReference type="InterPro" id="IPR002048">
    <property type="entry name" value="EF_hand_dom"/>
</dbReference>
<dbReference type="PROSITE" id="PS50222">
    <property type="entry name" value="EF_HAND_2"/>
    <property type="match status" value="3"/>
</dbReference>
<feature type="domain" description="EF-hand" evidence="3">
    <location>
        <begin position="74"/>
        <end position="109"/>
    </location>
</feature>
<gene>
    <name evidence="4" type="ORF">PAPYR_1354</name>
</gene>
<dbReference type="SUPFAM" id="SSF47473">
    <property type="entry name" value="EF-hand"/>
    <property type="match status" value="1"/>
</dbReference>
<dbReference type="PROSITE" id="PS00018">
    <property type="entry name" value="EF_HAND_1"/>
    <property type="match status" value="3"/>
</dbReference>
<keyword evidence="2" id="KW-0106">Calcium</keyword>
<keyword evidence="5" id="KW-1185">Reference proteome</keyword>
<dbReference type="InterPro" id="IPR045198">
    <property type="entry name" value="CNBL1-10"/>
</dbReference>
<dbReference type="CDD" id="cd00051">
    <property type="entry name" value="EFh"/>
    <property type="match status" value="2"/>
</dbReference>
<name>A0ABQ8UUQ7_9EUKA</name>
<evidence type="ECO:0000313" key="5">
    <source>
        <dbReference type="Proteomes" id="UP001141327"/>
    </source>
</evidence>
<dbReference type="EMBL" id="JAPMOS010000004">
    <property type="protein sequence ID" value="KAJ4462171.1"/>
    <property type="molecule type" value="Genomic_DNA"/>
</dbReference>
<proteinExistence type="predicted"/>